<gene>
    <name evidence="2" type="ORF">E1898_12725</name>
</gene>
<reference evidence="2 3" key="1">
    <citation type="submission" date="2019-03" db="EMBL/GenBank/DDBJ databases">
        <title>Algoriphagus aquimaris sp. nov., isolated form marine sediment in Pohang, Korea.</title>
        <authorList>
            <person name="Kim J."/>
            <person name="Yoon S.-H."/>
            <person name="Lee S.-S."/>
        </authorList>
    </citation>
    <scope>NUCLEOTIDE SEQUENCE [LARGE SCALE GENOMIC DNA]</scope>
    <source>
        <strain evidence="2 3">F21</strain>
    </source>
</reference>
<evidence type="ECO:0000313" key="3">
    <source>
        <dbReference type="Proteomes" id="UP000295438"/>
    </source>
</evidence>
<dbReference type="RefSeq" id="WP_133391162.1">
    <property type="nucleotide sequence ID" value="NZ_SMUW01000035.1"/>
</dbReference>
<keyword evidence="3" id="KW-1185">Reference proteome</keyword>
<dbReference type="PROSITE" id="PS50005">
    <property type="entry name" value="TPR"/>
    <property type="match status" value="1"/>
</dbReference>
<evidence type="ECO:0000256" key="1">
    <source>
        <dbReference type="PROSITE-ProRule" id="PRU00339"/>
    </source>
</evidence>
<dbReference type="AlphaFoldDB" id="A0A4R5UWL8"/>
<name>A0A4R5UWL8_9BACT</name>
<dbReference type="SUPFAM" id="SSF48452">
    <property type="entry name" value="TPR-like"/>
    <property type="match status" value="1"/>
</dbReference>
<dbReference type="Proteomes" id="UP000295438">
    <property type="component" value="Unassembled WGS sequence"/>
</dbReference>
<evidence type="ECO:0000313" key="2">
    <source>
        <dbReference type="EMBL" id="TDK43466.1"/>
    </source>
</evidence>
<dbReference type="InterPro" id="IPR011990">
    <property type="entry name" value="TPR-like_helical_dom_sf"/>
</dbReference>
<keyword evidence="1" id="KW-0802">TPR repeat</keyword>
<dbReference type="Gene3D" id="1.25.40.10">
    <property type="entry name" value="Tetratricopeptide repeat domain"/>
    <property type="match status" value="1"/>
</dbReference>
<accession>A0A4R5UWL8</accession>
<dbReference type="EMBL" id="SMUW01000035">
    <property type="protein sequence ID" value="TDK43466.1"/>
    <property type="molecule type" value="Genomic_DNA"/>
</dbReference>
<dbReference type="InterPro" id="IPR019734">
    <property type="entry name" value="TPR_rpt"/>
</dbReference>
<proteinExistence type="predicted"/>
<comment type="caution">
    <text evidence="2">The sequence shown here is derived from an EMBL/GenBank/DDBJ whole genome shotgun (WGS) entry which is preliminary data.</text>
</comment>
<feature type="repeat" description="TPR" evidence="1">
    <location>
        <begin position="61"/>
        <end position="94"/>
    </location>
</feature>
<protein>
    <submittedName>
        <fullName evidence="2">Uncharacterized protein</fullName>
    </submittedName>
</protein>
<sequence>MRKRVTIVILIFLGFLGGLQAQKKQSLTVVDSETYSLYLAKDWDGVIRVGTEALNQGIDFYYLRVRLGIAFFELENYQEAALHFEKAREVSHEETYVEEYLYYAYLWFGRKAQARLVAQGFSNELKKRTHTEKLTGLQGLDLAYNYTGFLDEKVIEDFVGPIDQGISGYQFVPRFHHYGFLGLDFQVTPSWSIYQGISFLKATQFYHYQEEGLSFQLPDNKSSSWQYVASASYYFGKGFHLSFGGQLLFISYDSPSVQSIGNGPQTEIQIERLQEFDWVAFGGISKNLHFLDIGSTLYLGEINGGKQLQSDLQVTLFPMGNLNFYTYSVLSFQNQKLGENPSTNRLIFNQEIGVKLTGFLWLEGYGTFGELENYMTKQGAVVFNRLDQIDQRWGGRLILLTRSNWKLTLDFTHFSNSSRFRSFSFSEEQNQQSYQQKSLTAILSWKF</sequence>
<organism evidence="2 3">
    <name type="scientific">Algoriphagus formosus</name>
    <dbReference type="NCBI Taxonomy" id="2007308"/>
    <lineage>
        <taxon>Bacteria</taxon>
        <taxon>Pseudomonadati</taxon>
        <taxon>Bacteroidota</taxon>
        <taxon>Cytophagia</taxon>
        <taxon>Cytophagales</taxon>
        <taxon>Cyclobacteriaceae</taxon>
        <taxon>Algoriphagus</taxon>
    </lineage>
</organism>